<evidence type="ECO:0000313" key="2">
    <source>
        <dbReference type="Proteomes" id="UP000682111"/>
    </source>
</evidence>
<dbReference type="EMBL" id="BORC01000005">
    <property type="protein sequence ID" value="GIN63321.1"/>
    <property type="molecule type" value="Genomic_DNA"/>
</dbReference>
<gene>
    <name evidence="1" type="ORF">J27TS8_33140</name>
</gene>
<dbReference type="AlphaFoldDB" id="A0A920BV89"/>
<protein>
    <submittedName>
        <fullName evidence="1">Uncharacterized protein</fullName>
    </submittedName>
</protein>
<organism evidence="1 2">
    <name type="scientific">Robertmurraya siralis</name>
    <dbReference type="NCBI Taxonomy" id="77777"/>
    <lineage>
        <taxon>Bacteria</taxon>
        <taxon>Bacillati</taxon>
        <taxon>Bacillota</taxon>
        <taxon>Bacilli</taxon>
        <taxon>Bacillales</taxon>
        <taxon>Bacillaceae</taxon>
        <taxon>Robertmurraya</taxon>
    </lineage>
</organism>
<reference evidence="1" key="1">
    <citation type="submission" date="2021-03" db="EMBL/GenBank/DDBJ databases">
        <title>Antimicrobial resistance genes in bacteria isolated from Japanese honey, and their potential for conferring macrolide and lincosamide resistance in the American foulbrood pathogen Paenibacillus larvae.</title>
        <authorList>
            <person name="Okamoto M."/>
            <person name="Kumagai M."/>
            <person name="Kanamori H."/>
            <person name="Takamatsu D."/>
        </authorList>
    </citation>
    <scope>NUCLEOTIDE SEQUENCE</scope>
    <source>
        <strain evidence="1">J27TS8</strain>
    </source>
</reference>
<keyword evidence="2" id="KW-1185">Reference proteome</keyword>
<accession>A0A920BV89</accession>
<evidence type="ECO:0000313" key="1">
    <source>
        <dbReference type="EMBL" id="GIN63321.1"/>
    </source>
</evidence>
<proteinExistence type="predicted"/>
<sequence length="49" mass="5022">MAVATIVGAITVAGAVGALAIRMYNTSSSAHGDIQRAYEILGTISHQAY</sequence>
<dbReference type="RefSeq" id="WP_170211408.1">
    <property type="nucleotide sequence ID" value="NZ_BORC01000005.1"/>
</dbReference>
<name>A0A920BV89_9BACI</name>
<comment type="caution">
    <text evidence="1">The sequence shown here is derived from an EMBL/GenBank/DDBJ whole genome shotgun (WGS) entry which is preliminary data.</text>
</comment>
<dbReference type="Proteomes" id="UP000682111">
    <property type="component" value="Unassembled WGS sequence"/>
</dbReference>